<feature type="transmembrane region" description="Helical" evidence="1">
    <location>
        <begin position="333"/>
        <end position="359"/>
    </location>
</feature>
<keyword evidence="1" id="KW-0472">Membrane</keyword>
<feature type="transmembrane region" description="Helical" evidence="1">
    <location>
        <begin position="257"/>
        <end position="278"/>
    </location>
</feature>
<keyword evidence="1" id="KW-1133">Transmembrane helix</keyword>
<dbReference type="AlphaFoldDB" id="A0A9W8K841"/>
<dbReference type="Proteomes" id="UP001148786">
    <property type="component" value="Unassembled WGS sequence"/>
</dbReference>
<proteinExistence type="predicted"/>
<dbReference type="EMBL" id="JANKHO010000122">
    <property type="protein sequence ID" value="KAJ3514916.1"/>
    <property type="molecule type" value="Genomic_DNA"/>
</dbReference>
<name>A0A9W8K841_9AGAR</name>
<gene>
    <name evidence="2" type="ORF">NLJ89_g2098</name>
</gene>
<keyword evidence="1" id="KW-0812">Transmembrane</keyword>
<feature type="transmembrane region" description="Helical" evidence="1">
    <location>
        <begin position="165"/>
        <end position="187"/>
    </location>
</feature>
<sequence>MEVPVTEPKPPSAPQITPSVDWHPIVLAHSFSKQASPVLVCSIAGVFSCQRARSTGSVARSSVPPADFMHLLSSRLLHDLPARELEEAGGHAHTPNLDLIIAFDALNIFAVVTLSTIFLTAWFSRQVRRVSTWFLYIFSWAIFSLGYLLILGNQTGPPPPQGLCFFQAMMIYATPAFASTSIVVFVLQIFIDIRQALVSERIHKDHVPVLIAIPPVLFFAIISEVLFLGLSDPETIERDASGMFCHLSMPLPSRVTGVIVLINILIMVILGALITTTIRRNRETWLNLRSNNAHSFNLVFRVSLFILAPVIATGIVVVNFLPHDKVNISKVNVTYAILPATAGLIFSSQRDILSVWIFWRSSSASKQPEHPPTARI</sequence>
<keyword evidence="3" id="KW-1185">Reference proteome</keyword>
<dbReference type="OrthoDB" id="2896404at2759"/>
<feature type="transmembrane region" description="Helical" evidence="1">
    <location>
        <begin position="207"/>
        <end position="230"/>
    </location>
</feature>
<organism evidence="2 3">
    <name type="scientific">Agrocybe chaxingu</name>
    <dbReference type="NCBI Taxonomy" id="84603"/>
    <lineage>
        <taxon>Eukaryota</taxon>
        <taxon>Fungi</taxon>
        <taxon>Dikarya</taxon>
        <taxon>Basidiomycota</taxon>
        <taxon>Agaricomycotina</taxon>
        <taxon>Agaricomycetes</taxon>
        <taxon>Agaricomycetidae</taxon>
        <taxon>Agaricales</taxon>
        <taxon>Agaricineae</taxon>
        <taxon>Strophariaceae</taxon>
        <taxon>Agrocybe</taxon>
    </lineage>
</organism>
<accession>A0A9W8K841</accession>
<evidence type="ECO:0000313" key="3">
    <source>
        <dbReference type="Proteomes" id="UP001148786"/>
    </source>
</evidence>
<feature type="transmembrane region" description="Helical" evidence="1">
    <location>
        <begin position="298"/>
        <end position="321"/>
    </location>
</feature>
<feature type="transmembrane region" description="Helical" evidence="1">
    <location>
        <begin position="99"/>
        <end position="121"/>
    </location>
</feature>
<evidence type="ECO:0000256" key="1">
    <source>
        <dbReference type="SAM" id="Phobius"/>
    </source>
</evidence>
<feature type="transmembrane region" description="Helical" evidence="1">
    <location>
        <begin position="133"/>
        <end position="153"/>
    </location>
</feature>
<comment type="caution">
    <text evidence="2">The sequence shown here is derived from an EMBL/GenBank/DDBJ whole genome shotgun (WGS) entry which is preliminary data.</text>
</comment>
<evidence type="ECO:0000313" key="2">
    <source>
        <dbReference type="EMBL" id="KAJ3514916.1"/>
    </source>
</evidence>
<reference evidence="2" key="1">
    <citation type="submission" date="2022-07" db="EMBL/GenBank/DDBJ databases">
        <title>Genome Sequence of Agrocybe chaxingu.</title>
        <authorList>
            <person name="Buettner E."/>
        </authorList>
    </citation>
    <scope>NUCLEOTIDE SEQUENCE</scope>
    <source>
        <strain evidence="2">MP-N11</strain>
    </source>
</reference>
<protein>
    <submittedName>
        <fullName evidence="2">Uncharacterized protein</fullName>
    </submittedName>
</protein>